<evidence type="ECO:0000313" key="2">
    <source>
        <dbReference type="EMBL" id="KAK2026560.1"/>
    </source>
</evidence>
<gene>
    <name evidence="2" type="ORF">LX32DRAFT_654611</name>
</gene>
<sequence>MKLLLLLTYCAAVLASLDAPFWNDKAVQERGSAVNSTNDGANLGRLMSRDSSEAYQEAERAAGGYLRPNAYYYFMNCAIGSKQYRPKTSLGRWAYSEYGCSHVGLVVGKTAWFTKKFKATYIHIKLFRDGFDQSHHDYTPYESQKLVYGGRTSSSKAKPSRLIEKASMNEFHVIIRYLSLDSYE</sequence>
<accession>A0AAD9HCY3</accession>
<dbReference type="Proteomes" id="UP001232148">
    <property type="component" value="Unassembled WGS sequence"/>
</dbReference>
<feature type="chain" id="PRO_5042029631" evidence="1">
    <location>
        <begin position="16"/>
        <end position="184"/>
    </location>
</feature>
<evidence type="ECO:0000313" key="3">
    <source>
        <dbReference type="Proteomes" id="UP001232148"/>
    </source>
</evidence>
<proteinExistence type="predicted"/>
<name>A0AAD9HCY3_9PEZI</name>
<keyword evidence="3" id="KW-1185">Reference proteome</keyword>
<comment type="caution">
    <text evidence="2">The sequence shown here is derived from an EMBL/GenBank/DDBJ whole genome shotgun (WGS) entry which is preliminary data.</text>
</comment>
<evidence type="ECO:0000256" key="1">
    <source>
        <dbReference type="SAM" id="SignalP"/>
    </source>
</evidence>
<organism evidence="2 3">
    <name type="scientific">Colletotrichum zoysiae</name>
    <dbReference type="NCBI Taxonomy" id="1216348"/>
    <lineage>
        <taxon>Eukaryota</taxon>
        <taxon>Fungi</taxon>
        <taxon>Dikarya</taxon>
        <taxon>Ascomycota</taxon>
        <taxon>Pezizomycotina</taxon>
        <taxon>Sordariomycetes</taxon>
        <taxon>Hypocreomycetidae</taxon>
        <taxon>Glomerellales</taxon>
        <taxon>Glomerellaceae</taxon>
        <taxon>Colletotrichum</taxon>
        <taxon>Colletotrichum graminicola species complex</taxon>
    </lineage>
</organism>
<protein>
    <submittedName>
        <fullName evidence="2">Uncharacterized protein</fullName>
    </submittedName>
</protein>
<dbReference type="AlphaFoldDB" id="A0AAD9HCY3"/>
<feature type="signal peptide" evidence="1">
    <location>
        <begin position="1"/>
        <end position="15"/>
    </location>
</feature>
<keyword evidence="1" id="KW-0732">Signal</keyword>
<dbReference type="EMBL" id="MU842912">
    <property type="protein sequence ID" value="KAK2026560.1"/>
    <property type="molecule type" value="Genomic_DNA"/>
</dbReference>
<reference evidence="2" key="1">
    <citation type="submission" date="2021-06" db="EMBL/GenBank/DDBJ databases">
        <title>Comparative genomics, transcriptomics and evolutionary studies reveal genomic signatures of adaptation to plant cell wall in hemibiotrophic fungi.</title>
        <authorList>
            <consortium name="DOE Joint Genome Institute"/>
            <person name="Baroncelli R."/>
            <person name="Diaz J.F."/>
            <person name="Benocci T."/>
            <person name="Peng M."/>
            <person name="Battaglia E."/>
            <person name="Haridas S."/>
            <person name="Andreopoulos W."/>
            <person name="Labutti K."/>
            <person name="Pangilinan J."/>
            <person name="Floch G.L."/>
            <person name="Makela M.R."/>
            <person name="Henrissat B."/>
            <person name="Grigoriev I.V."/>
            <person name="Crouch J.A."/>
            <person name="De Vries R.P."/>
            <person name="Sukno S.A."/>
            <person name="Thon M.R."/>
        </authorList>
    </citation>
    <scope>NUCLEOTIDE SEQUENCE</scope>
    <source>
        <strain evidence="2">MAFF235873</strain>
    </source>
</reference>